<dbReference type="GO" id="GO:0000785">
    <property type="term" value="C:chromatin"/>
    <property type="evidence" value="ECO:0007669"/>
    <property type="project" value="UniProtKB-ARBA"/>
</dbReference>
<evidence type="ECO:0000259" key="10">
    <source>
        <dbReference type="PROSITE" id="PS51915"/>
    </source>
</evidence>
<feature type="domain" description="C2H2-type" evidence="9">
    <location>
        <begin position="390"/>
        <end position="418"/>
    </location>
</feature>
<feature type="domain" description="C2H2-type" evidence="9">
    <location>
        <begin position="277"/>
        <end position="304"/>
    </location>
</feature>
<sequence>METAKLQCRACLSMDTGSKKHKSLQENEILDLFVSITKIQDTIFNKICLKCIRQLRSINEFREKCLESDQYFQRILNEHLLVKTESEDIKEEPGLLLLENENLKSDVSEIGNSKQELTESDQESNKSEANSDASYKLPKKYKKTGIKRGPYTKAKHGEPTILFCKNCPEKIFTNKYYFREHLKSHDAGPYECHFCGRKYHKKIFLHGHIDRNHIEKDFGKKGEFTCHLCERRYLTEFRLKKHLGIHRLKEKACPICGKLTRNLTSHLPKHEEPAERFQCDKCEKNYKSEKHLISHRVVHENKLFACPQCGKTFNAPEKVAAHIRNLHNPNRPTFECSVCHKKFFYRKYLTGHMRMHTGEKPYPCSHCDMSFAVRNNLTKHLHVHSNTKPYMCKYCSYGTRRKPQFLEHMRLNHIEKQQLAAAGTVPPIIIMTNI</sequence>
<dbReference type="GO" id="GO:0000978">
    <property type="term" value="F:RNA polymerase II cis-regulatory region sequence-specific DNA binding"/>
    <property type="evidence" value="ECO:0007669"/>
    <property type="project" value="TreeGrafter"/>
</dbReference>
<dbReference type="SMART" id="SM00868">
    <property type="entry name" value="zf-AD"/>
    <property type="match status" value="1"/>
</dbReference>
<gene>
    <name evidence="11" type="primary">CSON009851</name>
</gene>
<feature type="domain" description="C2H2-type" evidence="9">
    <location>
        <begin position="224"/>
        <end position="251"/>
    </location>
</feature>
<dbReference type="PROSITE" id="PS00028">
    <property type="entry name" value="ZINC_FINGER_C2H2_1"/>
    <property type="match status" value="6"/>
</dbReference>
<feature type="domain" description="C2H2-type" evidence="9">
    <location>
        <begin position="362"/>
        <end position="389"/>
    </location>
</feature>
<proteinExistence type="predicted"/>
<evidence type="ECO:0000313" key="11">
    <source>
        <dbReference type="EMBL" id="SSX23953.1"/>
    </source>
</evidence>
<name>A0A336M4T9_CULSO</name>
<dbReference type="Gene3D" id="3.30.160.60">
    <property type="entry name" value="Classic Zinc Finger"/>
    <property type="match status" value="5"/>
</dbReference>
<evidence type="ECO:0000256" key="6">
    <source>
        <dbReference type="PROSITE-ProRule" id="PRU00042"/>
    </source>
</evidence>
<protein>
    <submittedName>
        <fullName evidence="11">CSON009851 protein</fullName>
    </submittedName>
</protein>
<evidence type="ECO:0000259" key="9">
    <source>
        <dbReference type="PROSITE" id="PS50157"/>
    </source>
</evidence>
<dbReference type="PANTHER" id="PTHR24393:SF34">
    <property type="entry name" value="PR_SET DOMAIN 13"/>
    <property type="match status" value="1"/>
</dbReference>
<dbReference type="SUPFAM" id="SSF57667">
    <property type="entry name" value="beta-beta-alpha zinc fingers"/>
    <property type="match status" value="3"/>
</dbReference>
<evidence type="ECO:0000256" key="4">
    <source>
        <dbReference type="ARBA" id="ARBA00022833"/>
    </source>
</evidence>
<evidence type="ECO:0000256" key="7">
    <source>
        <dbReference type="PROSITE-ProRule" id="PRU01263"/>
    </source>
</evidence>
<evidence type="ECO:0000256" key="8">
    <source>
        <dbReference type="SAM" id="MobiDB-lite"/>
    </source>
</evidence>
<feature type="binding site" evidence="7">
    <location>
        <position position="51"/>
    </location>
    <ligand>
        <name>Zn(2+)</name>
        <dbReference type="ChEBI" id="CHEBI:29105"/>
    </ligand>
</feature>
<feature type="domain" description="C2H2-type" evidence="9">
    <location>
        <begin position="304"/>
        <end position="332"/>
    </location>
</feature>
<dbReference type="Pfam" id="PF07776">
    <property type="entry name" value="zf-AD"/>
    <property type="match status" value="1"/>
</dbReference>
<evidence type="ECO:0000256" key="5">
    <source>
        <dbReference type="ARBA" id="ARBA00023242"/>
    </source>
</evidence>
<keyword evidence="3 6" id="KW-0863">Zinc-finger</keyword>
<feature type="region of interest" description="Disordered" evidence="8">
    <location>
        <begin position="111"/>
        <end position="134"/>
    </location>
</feature>
<dbReference type="Pfam" id="PF00096">
    <property type="entry name" value="zf-C2H2"/>
    <property type="match status" value="4"/>
</dbReference>
<dbReference type="InterPro" id="IPR036236">
    <property type="entry name" value="Znf_C2H2_sf"/>
</dbReference>
<dbReference type="FunFam" id="3.30.160.60:FF:000690">
    <property type="entry name" value="Zinc finger protein 354C"/>
    <property type="match status" value="1"/>
</dbReference>
<evidence type="ECO:0000256" key="2">
    <source>
        <dbReference type="ARBA" id="ARBA00022737"/>
    </source>
</evidence>
<dbReference type="AlphaFoldDB" id="A0A336M4T9"/>
<feature type="domain" description="ZAD" evidence="10">
    <location>
        <begin position="6"/>
        <end position="75"/>
    </location>
</feature>
<dbReference type="OMA" id="KESRSCK"/>
<dbReference type="InterPro" id="IPR013087">
    <property type="entry name" value="Znf_C2H2_type"/>
</dbReference>
<reference evidence="11" key="1">
    <citation type="submission" date="2018-07" db="EMBL/GenBank/DDBJ databases">
        <authorList>
            <person name="Quirk P.G."/>
            <person name="Krulwich T.A."/>
        </authorList>
    </citation>
    <scope>NUCLEOTIDE SEQUENCE</scope>
</reference>
<dbReference type="PROSITE" id="PS50157">
    <property type="entry name" value="ZINC_FINGER_C2H2_2"/>
    <property type="match status" value="7"/>
</dbReference>
<keyword evidence="5" id="KW-0539">Nucleus</keyword>
<feature type="binding site" evidence="7">
    <location>
        <position position="48"/>
    </location>
    <ligand>
        <name>Zn(2+)</name>
        <dbReference type="ChEBI" id="CHEBI:29105"/>
    </ligand>
</feature>
<dbReference type="SMART" id="SM00355">
    <property type="entry name" value="ZnF_C2H2"/>
    <property type="match status" value="9"/>
</dbReference>
<dbReference type="EMBL" id="UFQT01000394">
    <property type="protein sequence ID" value="SSX23953.1"/>
    <property type="molecule type" value="Genomic_DNA"/>
</dbReference>
<evidence type="ECO:0000256" key="1">
    <source>
        <dbReference type="ARBA" id="ARBA00022723"/>
    </source>
</evidence>
<keyword evidence="2" id="KW-0677">Repeat</keyword>
<dbReference type="GO" id="GO:0008270">
    <property type="term" value="F:zinc ion binding"/>
    <property type="evidence" value="ECO:0007669"/>
    <property type="project" value="UniProtKB-UniRule"/>
</dbReference>
<dbReference type="GO" id="GO:0040029">
    <property type="term" value="P:epigenetic regulation of gene expression"/>
    <property type="evidence" value="ECO:0007669"/>
    <property type="project" value="UniProtKB-ARBA"/>
</dbReference>
<dbReference type="SUPFAM" id="SSF57716">
    <property type="entry name" value="Glucocorticoid receptor-like (DNA-binding domain)"/>
    <property type="match status" value="1"/>
</dbReference>
<dbReference type="InterPro" id="IPR012934">
    <property type="entry name" value="Znf_AD"/>
</dbReference>
<feature type="binding site" evidence="7">
    <location>
        <position position="8"/>
    </location>
    <ligand>
        <name>Zn(2+)</name>
        <dbReference type="ChEBI" id="CHEBI:29105"/>
    </ligand>
</feature>
<dbReference type="PANTHER" id="PTHR24393">
    <property type="entry name" value="ZINC FINGER PROTEIN"/>
    <property type="match status" value="1"/>
</dbReference>
<dbReference type="GO" id="GO:0001228">
    <property type="term" value="F:DNA-binding transcription activator activity, RNA polymerase II-specific"/>
    <property type="evidence" value="ECO:0007669"/>
    <property type="project" value="TreeGrafter"/>
</dbReference>
<keyword evidence="4 7" id="KW-0862">Zinc</keyword>
<dbReference type="VEuPathDB" id="VectorBase:CSON009851"/>
<dbReference type="GO" id="GO:0003682">
    <property type="term" value="F:chromatin binding"/>
    <property type="evidence" value="ECO:0007669"/>
    <property type="project" value="UniProtKB-ARBA"/>
</dbReference>
<keyword evidence="1 7" id="KW-0479">Metal-binding</keyword>
<organism evidence="11">
    <name type="scientific">Culicoides sonorensis</name>
    <name type="common">Biting midge</name>
    <dbReference type="NCBI Taxonomy" id="179676"/>
    <lineage>
        <taxon>Eukaryota</taxon>
        <taxon>Metazoa</taxon>
        <taxon>Ecdysozoa</taxon>
        <taxon>Arthropoda</taxon>
        <taxon>Hexapoda</taxon>
        <taxon>Insecta</taxon>
        <taxon>Pterygota</taxon>
        <taxon>Neoptera</taxon>
        <taxon>Endopterygota</taxon>
        <taxon>Diptera</taxon>
        <taxon>Nematocera</taxon>
        <taxon>Chironomoidea</taxon>
        <taxon>Ceratopogonidae</taxon>
        <taxon>Ceratopogoninae</taxon>
        <taxon>Culicoides</taxon>
        <taxon>Monoculicoides</taxon>
    </lineage>
</organism>
<feature type="binding site" evidence="7">
    <location>
        <position position="11"/>
    </location>
    <ligand>
        <name>Zn(2+)</name>
        <dbReference type="ChEBI" id="CHEBI:29105"/>
    </ligand>
</feature>
<feature type="domain" description="C2H2-type" evidence="9">
    <location>
        <begin position="190"/>
        <end position="218"/>
    </location>
</feature>
<feature type="domain" description="C2H2-type" evidence="9">
    <location>
        <begin position="334"/>
        <end position="361"/>
    </location>
</feature>
<evidence type="ECO:0000256" key="3">
    <source>
        <dbReference type="ARBA" id="ARBA00022771"/>
    </source>
</evidence>
<dbReference type="GO" id="GO:0005634">
    <property type="term" value="C:nucleus"/>
    <property type="evidence" value="ECO:0007669"/>
    <property type="project" value="InterPro"/>
</dbReference>
<dbReference type="PROSITE" id="PS51915">
    <property type="entry name" value="ZAD"/>
    <property type="match status" value="1"/>
</dbReference>
<accession>A0A336M4T9</accession>